<dbReference type="OrthoDB" id="547796at2759"/>
<sequence length="464" mass="52229">MQGAFVSKNHYKSIAYTRRWSSTRPNHSASEKLFADAAKEENEEELPSKSQLLSILERKDENWTGEESMQDAVLRMLVDKYKPARTGATRTADVKLKHAPPKVSSAPIGSEDYFRAVESSKTTPTIKSTTPTPSSALSTAPIQRSPGSWADVPLIASTPGHRPWHTEFKVPSHERASIKLASFPTRSSASSPADQATLNLEKEARKRFEQVGKLHRARESTLDYKLGAGKKSSTGGGSRPNLVSVKGWGGLVEDRIERARVAGLFKTVKGRGKPLVRSVDESNPFIAREEFLMNRIVQRNGASPPWVELQQNLDIAVQTFRDVLRQSWTRQAVRKLTTENPSHVLVDLTVDSIKALRDPSWVSRQQSYHDVATNDLNALVRKYNGIAPYAVRRPYYSRESEIARLYEDCAEDVLRELRQRFGEQDLAADGLPVLKIPDGVPLRLRDLWRYLVERVVEWITGRKH</sequence>
<evidence type="ECO:0000313" key="4">
    <source>
        <dbReference type="Proteomes" id="UP000054007"/>
    </source>
</evidence>
<gene>
    <name evidence="3" type="ORF">CYLTODRAFT_444493</name>
</gene>
<name>A0A0D7B991_9AGAR</name>
<dbReference type="InterPro" id="IPR018961">
    <property type="entry name" value="DnaJ_homolog_subfam-C_membr-28"/>
</dbReference>
<proteinExistence type="predicted"/>
<dbReference type="EMBL" id="KN880546">
    <property type="protein sequence ID" value="KIY66689.1"/>
    <property type="molecule type" value="Genomic_DNA"/>
</dbReference>
<evidence type="ECO:0000256" key="1">
    <source>
        <dbReference type="SAM" id="MobiDB-lite"/>
    </source>
</evidence>
<dbReference type="AlphaFoldDB" id="A0A0D7B991"/>
<protein>
    <recommendedName>
        <fullName evidence="2">DnaJ homologue subfamily C member 28 conserved domain-containing protein</fullName>
    </recommendedName>
</protein>
<feature type="region of interest" description="Disordered" evidence="1">
    <location>
        <begin position="119"/>
        <end position="144"/>
    </location>
</feature>
<evidence type="ECO:0000313" key="3">
    <source>
        <dbReference type="EMBL" id="KIY66689.1"/>
    </source>
</evidence>
<feature type="compositionally biased region" description="Low complexity" evidence="1">
    <location>
        <begin position="119"/>
        <end position="141"/>
    </location>
</feature>
<dbReference type="PANTHER" id="PTHR39394">
    <property type="entry name" value="YALI0E31793P"/>
    <property type="match status" value="1"/>
</dbReference>
<accession>A0A0D7B991</accession>
<organism evidence="3 4">
    <name type="scientific">Cylindrobasidium torrendii FP15055 ss-10</name>
    <dbReference type="NCBI Taxonomy" id="1314674"/>
    <lineage>
        <taxon>Eukaryota</taxon>
        <taxon>Fungi</taxon>
        <taxon>Dikarya</taxon>
        <taxon>Basidiomycota</taxon>
        <taxon>Agaricomycotina</taxon>
        <taxon>Agaricomycetes</taxon>
        <taxon>Agaricomycetidae</taxon>
        <taxon>Agaricales</taxon>
        <taxon>Marasmiineae</taxon>
        <taxon>Physalacriaceae</taxon>
        <taxon>Cylindrobasidium</taxon>
    </lineage>
</organism>
<dbReference type="Pfam" id="PF09350">
    <property type="entry name" value="DJC28_CD"/>
    <property type="match status" value="1"/>
</dbReference>
<feature type="domain" description="DnaJ homologue subfamily C member 28 conserved" evidence="2">
    <location>
        <begin position="251"/>
        <end position="321"/>
    </location>
</feature>
<evidence type="ECO:0000259" key="2">
    <source>
        <dbReference type="Pfam" id="PF09350"/>
    </source>
</evidence>
<dbReference type="PANTHER" id="PTHR39394:SF1">
    <property type="entry name" value="DNAJ HOMOLOGUE SUBFAMILY C MEMBER 28 CONSERVED DOMAIN-CONTAINING PROTEIN"/>
    <property type="match status" value="1"/>
</dbReference>
<dbReference type="Proteomes" id="UP000054007">
    <property type="component" value="Unassembled WGS sequence"/>
</dbReference>
<keyword evidence="4" id="KW-1185">Reference proteome</keyword>
<reference evidence="3 4" key="1">
    <citation type="journal article" date="2015" name="Fungal Genet. Biol.">
        <title>Evolution of novel wood decay mechanisms in Agaricales revealed by the genome sequences of Fistulina hepatica and Cylindrobasidium torrendii.</title>
        <authorList>
            <person name="Floudas D."/>
            <person name="Held B.W."/>
            <person name="Riley R."/>
            <person name="Nagy L.G."/>
            <person name="Koehler G."/>
            <person name="Ransdell A.S."/>
            <person name="Younus H."/>
            <person name="Chow J."/>
            <person name="Chiniquy J."/>
            <person name="Lipzen A."/>
            <person name="Tritt A."/>
            <person name="Sun H."/>
            <person name="Haridas S."/>
            <person name="LaButti K."/>
            <person name="Ohm R.A."/>
            <person name="Kues U."/>
            <person name="Blanchette R.A."/>
            <person name="Grigoriev I.V."/>
            <person name="Minto R.E."/>
            <person name="Hibbett D.S."/>
        </authorList>
    </citation>
    <scope>NUCLEOTIDE SEQUENCE [LARGE SCALE GENOMIC DNA]</scope>
    <source>
        <strain evidence="3 4">FP15055 ss-10</strain>
    </source>
</reference>